<accession>A0AAD6TAM7</accession>
<feature type="compositionally biased region" description="Basic and acidic residues" evidence="1">
    <location>
        <begin position="472"/>
        <end position="486"/>
    </location>
</feature>
<name>A0AAD6TAM7_9AGAR</name>
<feature type="compositionally biased region" description="Basic and acidic residues" evidence="1">
    <location>
        <begin position="375"/>
        <end position="386"/>
    </location>
</feature>
<gene>
    <name evidence="2" type="ORF">C8F04DRAFT_1078344</name>
</gene>
<evidence type="ECO:0000313" key="3">
    <source>
        <dbReference type="Proteomes" id="UP001218188"/>
    </source>
</evidence>
<feature type="region of interest" description="Disordered" evidence="1">
    <location>
        <begin position="465"/>
        <end position="486"/>
    </location>
</feature>
<feature type="region of interest" description="Disordered" evidence="1">
    <location>
        <begin position="1"/>
        <end position="30"/>
    </location>
</feature>
<feature type="compositionally biased region" description="Low complexity" evidence="1">
    <location>
        <begin position="9"/>
        <end position="27"/>
    </location>
</feature>
<organism evidence="2 3">
    <name type="scientific">Mycena alexandri</name>
    <dbReference type="NCBI Taxonomy" id="1745969"/>
    <lineage>
        <taxon>Eukaryota</taxon>
        <taxon>Fungi</taxon>
        <taxon>Dikarya</taxon>
        <taxon>Basidiomycota</taxon>
        <taxon>Agaricomycotina</taxon>
        <taxon>Agaricomycetes</taxon>
        <taxon>Agaricomycetidae</taxon>
        <taxon>Agaricales</taxon>
        <taxon>Marasmiineae</taxon>
        <taxon>Mycenaceae</taxon>
        <taxon>Mycena</taxon>
    </lineage>
</organism>
<proteinExistence type="predicted"/>
<dbReference type="AlphaFoldDB" id="A0AAD6TAM7"/>
<evidence type="ECO:0000256" key="1">
    <source>
        <dbReference type="SAM" id="MobiDB-lite"/>
    </source>
</evidence>
<reference evidence="2" key="1">
    <citation type="submission" date="2023-03" db="EMBL/GenBank/DDBJ databases">
        <title>Massive genome expansion in bonnet fungi (Mycena s.s.) driven by repeated elements and novel gene families across ecological guilds.</title>
        <authorList>
            <consortium name="Lawrence Berkeley National Laboratory"/>
            <person name="Harder C.B."/>
            <person name="Miyauchi S."/>
            <person name="Viragh M."/>
            <person name="Kuo A."/>
            <person name="Thoen E."/>
            <person name="Andreopoulos B."/>
            <person name="Lu D."/>
            <person name="Skrede I."/>
            <person name="Drula E."/>
            <person name="Henrissat B."/>
            <person name="Morin E."/>
            <person name="Kohler A."/>
            <person name="Barry K."/>
            <person name="LaButti K."/>
            <person name="Morin E."/>
            <person name="Salamov A."/>
            <person name="Lipzen A."/>
            <person name="Mereny Z."/>
            <person name="Hegedus B."/>
            <person name="Baldrian P."/>
            <person name="Stursova M."/>
            <person name="Weitz H."/>
            <person name="Taylor A."/>
            <person name="Grigoriev I.V."/>
            <person name="Nagy L.G."/>
            <person name="Martin F."/>
            <person name="Kauserud H."/>
        </authorList>
    </citation>
    <scope>NUCLEOTIDE SEQUENCE</scope>
    <source>
        <strain evidence="2">CBHHK200</strain>
    </source>
</reference>
<feature type="compositionally biased region" description="Pro residues" evidence="1">
    <location>
        <begin position="348"/>
        <end position="360"/>
    </location>
</feature>
<evidence type="ECO:0000313" key="2">
    <source>
        <dbReference type="EMBL" id="KAJ7042107.1"/>
    </source>
</evidence>
<comment type="caution">
    <text evidence="2">The sequence shown here is derived from an EMBL/GenBank/DDBJ whole genome shotgun (WGS) entry which is preliminary data.</text>
</comment>
<keyword evidence="3" id="KW-1185">Reference proteome</keyword>
<dbReference type="EMBL" id="JARJCM010000014">
    <property type="protein sequence ID" value="KAJ7042107.1"/>
    <property type="molecule type" value="Genomic_DNA"/>
</dbReference>
<dbReference type="Proteomes" id="UP001218188">
    <property type="component" value="Unassembled WGS sequence"/>
</dbReference>
<feature type="region of interest" description="Disordered" evidence="1">
    <location>
        <begin position="346"/>
        <end position="397"/>
    </location>
</feature>
<sequence length="486" mass="53609">MSTAVYTLASTSSRPQSPSTPTQASMSDEQMDLVDILRSGDDSRLRRLRPEPRNELPVVLYCGADQEPQAADWDEQRPWVVEMLPETVSFPARKRQKRSNGCGARIHASAVPDRRWRGMREGASLDIVGLQDDYFTLEMKRELLLGRERCGCCRTGVGCAICGNPLGALFAPCSRHAPSSSASNFSTSHYTFLRAAVSPPLPAPNRRVSLPGDDILFDRTTNRESLRRRIRDQEELQQLRARVRAAQARPPLPRPTAESISTAEEALRLLTAANATRRAERERDRERQQRSHEYLAALRMPILEPADDGRAAFEAWADATLQRATATAASDVPVVVDLSALADVRAPTAPPTPAPAPAPTPTGTATASTAPPPRELSEEERRRDWQRGLVNATGRSLDRDRDWPRTIERVTAIPAPPGAVGTLHEALRRHYSETGTVEPGSTFSVGWMPAAVMAGMQPQPAPVVVEGEQDKEEGTPRPRMRTFFER</sequence>
<protein>
    <submittedName>
        <fullName evidence="2">Uncharacterized protein</fullName>
    </submittedName>
</protein>